<dbReference type="EMBL" id="FMCV01000016">
    <property type="protein sequence ID" value="SCF30575.1"/>
    <property type="molecule type" value="Genomic_DNA"/>
</dbReference>
<evidence type="ECO:0000256" key="2">
    <source>
        <dbReference type="SAM" id="SignalP"/>
    </source>
</evidence>
<dbReference type="InterPro" id="IPR012334">
    <property type="entry name" value="Pectin_lyas_fold"/>
</dbReference>
<protein>
    <submittedName>
        <fullName evidence="4">F5/8 type C domain-containing protein</fullName>
    </submittedName>
</protein>
<dbReference type="SUPFAM" id="SSF49785">
    <property type="entry name" value="Galactose-binding domain-like"/>
    <property type="match status" value="1"/>
</dbReference>
<dbReference type="Gene3D" id="2.60.120.260">
    <property type="entry name" value="Galactose-binding domain-like"/>
    <property type="match status" value="1"/>
</dbReference>
<dbReference type="InterPro" id="IPR000421">
    <property type="entry name" value="FA58C"/>
</dbReference>
<reference evidence="5" key="1">
    <citation type="submission" date="2016-06" db="EMBL/GenBank/DDBJ databases">
        <authorList>
            <person name="Varghese N."/>
        </authorList>
    </citation>
    <scope>NUCLEOTIDE SEQUENCE [LARGE SCALE GENOMIC DNA]</scope>
    <source>
        <strain evidence="5">DSM 45555</strain>
    </source>
</reference>
<sequence>MRGTVLIATLTGSALVALPALAATSHRVSSADIPRSGLQAAVAGPLPICAASASSHDGNVPANTIDGDLGTRWSAEGTASWIRYDLCSTVTVGAVNIAWYRGDQRQTTFSVQTSTNGSTWTTVVPTRKSSGSTLQPETYDTTAVAARYLRILGYGNSANGWTSITETAVRAAGASPTTSPTTTPTTSPAPSPTTSPAPSPTTPPPGGTVVNVSSTAQLTTAMANAAAGHTIVLADGNYSIGKLNARNGTAAAPITITAANQGRAVITGGQLEVLNSSYVTFSGLKWTNANTLKVTSSHHIRLTRSHFRLTESSSLKWIIIQGAGSHHNRIDHNLFEEKHQLGNFITIDGSSSQQSQYDLIDHNHFRNIGPRATNEMEAIRVGWSAISQSNGFTTIEHNLFENCDGDPEIVSVKSNDNTVRYNTFRTSQGTLSLRHGNRSQVYGNFFLGGGKAGTGGVRVYGQDHKIYNNYFEGLTGTGYDAALQLDGGDVDTSGALSSHWRVYRAMAVNNTFVNNVSNIEIGANYSLAPVDSVVADNIVVGSTGKLINELKTPNNMTYTGNIAWPTGAAVVGVPGSATIANPLLVAQGEVTRIGAGSPAVDAAVGGYAFVTEDMDRQPRSGSADVGADERSTAPVTNKPLLPADVGVGAP</sequence>
<feature type="domain" description="F5/8 type C" evidence="3">
    <location>
        <begin position="31"/>
        <end position="174"/>
    </location>
</feature>
<dbReference type="AlphaFoldDB" id="A0A1C4ZCA1"/>
<proteinExistence type="predicted"/>
<feature type="region of interest" description="Disordered" evidence="1">
    <location>
        <begin position="171"/>
        <end position="209"/>
    </location>
</feature>
<accession>A0A1C4ZCA1</accession>
<evidence type="ECO:0000313" key="5">
    <source>
        <dbReference type="Proteomes" id="UP000198551"/>
    </source>
</evidence>
<feature type="chain" id="PRO_5008710093" evidence="2">
    <location>
        <begin position="23"/>
        <end position="650"/>
    </location>
</feature>
<name>A0A1C4ZCA1_9ACTN</name>
<keyword evidence="5" id="KW-1185">Reference proteome</keyword>
<dbReference type="Proteomes" id="UP000198551">
    <property type="component" value="Unassembled WGS sequence"/>
</dbReference>
<dbReference type="PROSITE" id="PS50022">
    <property type="entry name" value="FA58C_3"/>
    <property type="match status" value="1"/>
</dbReference>
<dbReference type="Gene3D" id="2.160.20.10">
    <property type="entry name" value="Single-stranded right-handed beta-helix, Pectin lyase-like"/>
    <property type="match status" value="1"/>
</dbReference>
<feature type="region of interest" description="Disordered" evidence="1">
    <location>
        <begin position="613"/>
        <end position="650"/>
    </location>
</feature>
<dbReference type="InterPro" id="IPR008979">
    <property type="entry name" value="Galactose-bd-like_sf"/>
</dbReference>
<evidence type="ECO:0000256" key="1">
    <source>
        <dbReference type="SAM" id="MobiDB-lite"/>
    </source>
</evidence>
<dbReference type="CDD" id="cd14251">
    <property type="entry name" value="PL-6"/>
    <property type="match status" value="1"/>
</dbReference>
<feature type="compositionally biased region" description="Pro residues" evidence="1">
    <location>
        <begin position="187"/>
        <end position="206"/>
    </location>
</feature>
<dbReference type="Pfam" id="PF00754">
    <property type="entry name" value="F5_F8_type_C"/>
    <property type="match status" value="1"/>
</dbReference>
<dbReference type="InterPro" id="IPR011050">
    <property type="entry name" value="Pectin_lyase_fold/virulence"/>
</dbReference>
<gene>
    <name evidence="4" type="ORF">GA0070215_11631</name>
</gene>
<feature type="signal peptide" evidence="2">
    <location>
        <begin position="1"/>
        <end position="22"/>
    </location>
</feature>
<organism evidence="4 5">
    <name type="scientific">Micromonospora marina</name>
    <dbReference type="NCBI Taxonomy" id="307120"/>
    <lineage>
        <taxon>Bacteria</taxon>
        <taxon>Bacillati</taxon>
        <taxon>Actinomycetota</taxon>
        <taxon>Actinomycetes</taxon>
        <taxon>Micromonosporales</taxon>
        <taxon>Micromonosporaceae</taxon>
        <taxon>Micromonospora</taxon>
    </lineage>
</organism>
<feature type="compositionally biased region" description="Low complexity" evidence="1">
    <location>
        <begin position="171"/>
        <end position="186"/>
    </location>
</feature>
<dbReference type="SUPFAM" id="SSF51126">
    <property type="entry name" value="Pectin lyase-like"/>
    <property type="match status" value="1"/>
</dbReference>
<keyword evidence="2" id="KW-0732">Signal</keyword>
<evidence type="ECO:0000259" key="3">
    <source>
        <dbReference type="PROSITE" id="PS50022"/>
    </source>
</evidence>
<dbReference type="InterPro" id="IPR039513">
    <property type="entry name" value="PL-6"/>
</dbReference>
<dbReference type="Pfam" id="PF14592">
    <property type="entry name" value="Chondroitinas_B"/>
    <property type="match status" value="1"/>
</dbReference>
<evidence type="ECO:0000313" key="4">
    <source>
        <dbReference type="EMBL" id="SCF30575.1"/>
    </source>
</evidence>